<evidence type="ECO:0008006" key="6">
    <source>
        <dbReference type="Google" id="ProtNLM"/>
    </source>
</evidence>
<feature type="compositionally biased region" description="Low complexity" evidence="2">
    <location>
        <begin position="517"/>
        <end position="530"/>
    </location>
</feature>
<feature type="region of interest" description="Disordered" evidence="2">
    <location>
        <begin position="517"/>
        <end position="542"/>
    </location>
</feature>
<dbReference type="GO" id="GO:0031267">
    <property type="term" value="F:small GTPase binding"/>
    <property type="evidence" value="ECO:0007669"/>
    <property type="project" value="TreeGrafter"/>
</dbReference>
<reference evidence="4 5" key="2">
    <citation type="journal article" date="2018" name="Elife">
        <title>Firefly genomes illuminate parallel origins of bioluminescence in beetles.</title>
        <authorList>
            <person name="Fallon T.R."/>
            <person name="Lower S.E."/>
            <person name="Chang C.H."/>
            <person name="Bessho-Uehara M."/>
            <person name="Martin G.J."/>
            <person name="Bewick A.J."/>
            <person name="Behringer M."/>
            <person name="Debat H.J."/>
            <person name="Wong I."/>
            <person name="Day J.C."/>
            <person name="Suvorov A."/>
            <person name="Silva C.J."/>
            <person name="Stanger-Hall K.F."/>
            <person name="Hall D.W."/>
            <person name="Schmitz R.J."/>
            <person name="Nelson D.R."/>
            <person name="Lewis S.M."/>
            <person name="Shigenobu S."/>
            <person name="Bybee S.M."/>
            <person name="Larracuente A.M."/>
            <person name="Oba Y."/>
            <person name="Weng J.K."/>
        </authorList>
    </citation>
    <scope>NUCLEOTIDE SEQUENCE [LARGE SCALE GENOMIC DNA]</scope>
    <source>
        <strain evidence="4">1611_PpyrPB1</strain>
        <tissue evidence="4">Whole body</tissue>
    </source>
</reference>
<keyword evidence="1" id="KW-0175">Coiled coil</keyword>
<dbReference type="PANTHER" id="PTHR18911:SF5">
    <property type="entry name" value="COILED-COIL DOMAIN-CONTAINING PROTEIN 186"/>
    <property type="match status" value="1"/>
</dbReference>
<dbReference type="AlphaFoldDB" id="A0A1Y1KZJ5"/>
<keyword evidence="5" id="KW-1185">Reference proteome</keyword>
<proteinExistence type="predicted"/>
<dbReference type="GO" id="GO:0099518">
    <property type="term" value="P:vesicle cytoskeletal trafficking"/>
    <property type="evidence" value="ECO:0007669"/>
    <property type="project" value="TreeGrafter"/>
</dbReference>
<sequence>MSEGTTNICDISEINGHMLEEMREETLSSKTTSNAESDCEAFASESGISDGDETTDETKKTSVLKLDDYQKQLEGCFHNINELDQKCSILSETCKELQMKLELTTRQHVAAVKEKETMVIKYAISEKSVLELKSARDNAEKKLKEAHRENEILQTKVSGTFSEKTRICQLLDTKCYELKSSQQEIERLKGDLGALETKMKWLQNNLRSEMELRQENDKKIESLTASLQDHAGQIEQTKQNTEDAMKNFLHSQENRANVLDLQLKEQQANLILLRHDKDDREKQVKNLQAELERLQSKQKETLHENNTLSLKVQQLERERLETEQKLSELRGCADQQRQDAADLMTKTTQLEQLKFQIQNEQEQLLACREQVALLKNRNSELECDMESCREREAELLLFTQQLTDKNVRLQSEFTAMETKVQQLTCEQTLLRRATKEQETKVGILSKQLVEEQNKYVEEIAELKSKLAEKTTANDSLTQEIAFQKGENSVIKRKLELSLKEVNKELQQCRKKIEQYETLSNSSNSSSTSLNAMESHLPPDSIGEQVKVIQPESTIDKQTLMEHIVKLQRISARKSEKIDFLEEHINTLVSELQRKTRLLQNYMMRESTGAMTSNKMDNNKAHIAKFNGIMASMYGSRMADSNLTLELSLDINRKLQAVLEDALLKNITLKESVDTLGAEIERLNNLLKPTCNSS</sequence>
<reference evidence="4" key="3">
    <citation type="submission" date="2019-08" db="EMBL/GenBank/DDBJ databases">
        <authorList>
            <consortium name="Photinus pyralis genome working group"/>
            <person name="Fallon T.R."/>
            <person name="Sander Lower S.E."/>
            <person name="Weng J.-K."/>
        </authorList>
    </citation>
    <scope>NUCLEOTIDE SEQUENCE</scope>
    <source>
        <strain evidence="4">1611_PpyrPB1</strain>
        <tissue evidence="4">Whole body</tissue>
    </source>
</reference>
<dbReference type="PANTHER" id="PTHR18911">
    <property type="entry name" value="CTCL TUMOR ANTIGEN HD-CL-01"/>
    <property type="match status" value="1"/>
</dbReference>
<dbReference type="FunCoup" id="A0A1Y1KZJ5">
    <property type="interactions" value="1030"/>
</dbReference>
<accession>A0A1Y1KZJ5</accession>
<protein>
    <recommendedName>
        <fullName evidence="6">Coiled-coil domain-containing protein 186</fullName>
    </recommendedName>
</protein>
<dbReference type="EMBL" id="VVIM01000004">
    <property type="protein sequence ID" value="KAB0800326.1"/>
    <property type="molecule type" value="Genomic_DNA"/>
</dbReference>
<dbReference type="Proteomes" id="UP000327044">
    <property type="component" value="Unassembled WGS sequence"/>
</dbReference>
<evidence type="ECO:0000313" key="5">
    <source>
        <dbReference type="Proteomes" id="UP000327044"/>
    </source>
</evidence>
<feature type="region of interest" description="Disordered" evidence="2">
    <location>
        <begin position="24"/>
        <end position="58"/>
    </location>
</feature>
<dbReference type="OrthoDB" id="5583482at2759"/>
<reference evidence="3" key="1">
    <citation type="journal article" date="2016" name="Sci. Rep.">
        <title>Molecular characterization of firefly nuptial gifts: a multi-omics approach sheds light on postcopulatory sexual selection.</title>
        <authorList>
            <person name="Al-Wathiqui N."/>
            <person name="Fallon T.R."/>
            <person name="South A."/>
            <person name="Weng J.K."/>
            <person name="Lewis S.M."/>
        </authorList>
    </citation>
    <scope>NUCLEOTIDE SEQUENCE</scope>
</reference>
<gene>
    <name evidence="4" type="ORF">PPYR_06066</name>
</gene>
<evidence type="ECO:0000313" key="3">
    <source>
        <dbReference type="EMBL" id="JAV66839.1"/>
    </source>
</evidence>
<evidence type="ECO:0000256" key="2">
    <source>
        <dbReference type="SAM" id="MobiDB-lite"/>
    </source>
</evidence>
<evidence type="ECO:0000313" key="4">
    <source>
        <dbReference type="EMBL" id="KAB0800326.1"/>
    </source>
</evidence>
<name>A0A1Y1KZJ5_PHOPY</name>
<feature type="coiled-coil region" evidence="1">
    <location>
        <begin position="66"/>
        <end position="100"/>
    </location>
</feature>
<dbReference type="GO" id="GO:0005802">
    <property type="term" value="C:trans-Golgi network"/>
    <property type="evidence" value="ECO:0007669"/>
    <property type="project" value="TreeGrafter"/>
</dbReference>
<dbReference type="InParanoid" id="A0A1Y1KZJ5"/>
<dbReference type="InterPro" id="IPR038830">
    <property type="entry name" value="CCDC186"/>
</dbReference>
<organism evidence="3">
    <name type="scientific">Photinus pyralis</name>
    <name type="common">Common eastern firefly</name>
    <name type="synonym">Lampyris pyralis</name>
    <dbReference type="NCBI Taxonomy" id="7054"/>
    <lineage>
        <taxon>Eukaryota</taxon>
        <taxon>Metazoa</taxon>
        <taxon>Ecdysozoa</taxon>
        <taxon>Arthropoda</taxon>
        <taxon>Hexapoda</taxon>
        <taxon>Insecta</taxon>
        <taxon>Pterygota</taxon>
        <taxon>Neoptera</taxon>
        <taxon>Endopterygota</taxon>
        <taxon>Coleoptera</taxon>
        <taxon>Polyphaga</taxon>
        <taxon>Elateriformia</taxon>
        <taxon>Elateroidea</taxon>
        <taxon>Lampyridae</taxon>
        <taxon>Lampyrinae</taxon>
        <taxon>Photinus</taxon>
    </lineage>
</organism>
<evidence type="ECO:0000256" key="1">
    <source>
        <dbReference type="SAM" id="Coils"/>
    </source>
</evidence>
<dbReference type="EMBL" id="GEZM01068643">
    <property type="protein sequence ID" value="JAV66839.1"/>
    <property type="molecule type" value="Transcribed_RNA"/>
</dbReference>